<evidence type="ECO:0000313" key="3">
    <source>
        <dbReference type="EMBL" id="GGJ81186.1"/>
    </source>
</evidence>
<accession>A0A917PJL8</accession>
<dbReference type="SUPFAM" id="SSF55961">
    <property type="entry name" value="Bet v1-like"/>
    <property type="match status" value="1"/>
</dbReference>
<proteinExistence type="inferred from homology"/>
<dbReference type="EMBL" id="BMMD01000010">
    <property type="protein sequence ID" value="GGJ81186.1"/>
    <property type="molecule type" value="Genomic_DNA"/>
</dbReference>
<gene>
    <name evidence="3" type="ORF">GCM10011372_19490</name>
</gene>
<evidence type="ECO:0000256" key="1">
    <source>
        <dbReference type="ARBA" id="ARBA00006817"/>
    </source>
</evidence>
<protein>
    <submittedName>
        <fullName evidence="3">Activator of HSP90 ATPase</fullName>
    </submittedName>
</protein>
<dbReference type="Proteomes" id="UP000636956">
    <property type="component" value="Unassembled WGS sequence"/>
</dbReference>
<feature type="domain" description="Activator of Hsp90 ATPase homologue 1/2-like C-terminal" evidence="2">
    <location>
        <begin position="26"/>
        <end position="158"/>
    </location>
</feature>
<comment type="similarity">
    <text evidence="1">Belongs to the AHA1 family.</text>
</comment>
<name>A0A917PJL8_9MICO</name>
<evidence type="ECO:0000259" key="2">
    <source>
        <dbReference type="Pfam" id="PF08327"/>
    </source>
</evidence>
<dbReference type="Pfam" id="PF08327">
    <property type="entry name" value="AHSA1"/>
    <property type="match status" value="1"/>
</dbReference>
<dbReference type="InterPro" id="IPR013538">
    <property type="entry name" value="ASHA1/2-like_C"/>
</dbReference>
<organism evidence="3 4">
    <name type="scientific">Agromyces bauzanensis</name>
    <dbReference type="NCBI Taxonomy" id="1308924"/>
    <lineage>
        <taxon>Bacteria</taxon>
        <taxon>Bacillati</taxon>
        <taxon>Actinomycetota</taxon>
        <taxon>Actinomycetes</taxon>
        <taxon>Micrococcales</taxon>
        <taxon>Microbacteriaceae</taxon>
        <taxon>Agromyces</taxon>
    </lineage>
</organism>
<keyword evidence="4" id="KW-1185">Reference proteome</keyword>
<evidence type="ECO:0000313" key="4">
    <source>
        <dbReference type="Proteomes" id="UP000636956"/>
    </source>
</evidence>
<sequence>MTDQRTPVTATTDTQTAQFTITRIFDAPRELVWHAWTERADASEWWHPRGISIKPGSLAVDARVGGRYADTMVNDVDGSEYPTAGVYREVVEPERLVFAWASPGDDDATAPVITVTLRELAGGRTEMLFHLLGWEGRPGDENVYDGWDSAFDLLAEHLAGGVTP</sequence>
<dbReference type="CDD" id="cd07814">
    <property type="entry name" value="SRPBCC_CalC_Aha1-like"/>
    <property type="match status" value="1"/>
</dbReference>
<dbReference type="Gene3D" id="3.30.530.20">
    <property type="match status" value="1"/>
</dbReference>
<dbReference type="AlphaFoldDB" id="A0A917PJL8"/>
<dbReference type="InterPro" id="IPR023393">
    <property type="entry name" value="START-like_dom_sf"/>
</dbReference>
<reference evidence="3" key="1">
    <citation type="journal article" date="2014" name="Int. J. Syst. Evol. Microbiol.">
        <title>Complete genome sequence of Corynebacterium casei LMG S-19264T (=DSM 44701T), isolated from a smear-ripened cheese.</title>
        <authorList>
            <consortium name="US DOE Joint Genome Institute (JGI-PGF)"/>
            <person name="Walter F."/>
            <person name="Albersmeier A."/>
            <person name="Kalinowski J."/>
            <person name="Ruckert C."/>
        </authorList>
    </citation>
    <scope>NUCLEOTIDE SEQUENCE</scope>
    <source>
        <strain evidence="3">CGMCC 1.8984</strain>
    </source>
</reference>
<comment type="caution">
    <text evidence="3">The sequence shown here is derived from an EMBL/GenBank/DDBJ whole genome shotgun (WGS) entry which is preliminary data.</text>
</comment>
<dbReference type="RefSeq" id="WP_188743249.1">
    <property type="nucleotide sequence ID" value="NZ_BAABFW010000030.1"/>
</dbReference>
<reference evidence="3" key="2">
    <citation type="submission" date="2020-09" db="EMBL/GenBank/DDBJ databases">
        <authorList>
            <person name="Sun Q."/>
            <person name="Zhou Y."/>
        </authorList>
    </citation>
    <scope>NUCLEOTIDE SEQUENCE</scope>
    <source>
        <strain evidence="3">CGMCC 1.8984</strain>
    </source>
</reference>